<accession>A0A4Q9M0C5</accession>
<sequence>MFNIGSLMRILINTNLYFGSLLIILTLRCIITQETLNLIFFEKNADKALTSESIFLESYLCLDSLDGKYKKYYRISNCKILETFVIDMDAFPLKFPTESRFGEKNDQNLYISANIITFEEFFYFYKTILEFPYLIDNINEEKYLLFIKILNIFKFERNSSFKNLIRFIWCSIIFNSVPIKERNFTSKKLQNYDLPKYIDLSKMVLVEILEIFKFSKEAISIIKDISWAKSVTKYYKFDFININDKFLYFDTNIIREFLTRESILNNIFTIIDIFNQIHTFKHYFLSSISYTNDLSKFFMLSFFKGIDEIYVAFSSNTDEIIEKICQTSALKNIKILNIIHSEFNTKDEIIFLKKYNIEKINYIVSPNAPKTYFHNSAIQSSVHDIYSKFIYEISENDIKVFAYQNRKLNKNIRKNFILVFYHNESIIEKVENLNSLSSMFLSVKLYNEHFWFKFFSYNLKEIKNIDVRFTDTYIKDFKLNNIEIFNKIIRIFIINSKLTATFLSRILLFPFLREVNISDSKVIFSNTQQSWIDNSSIQKFTLKNTSIDNQDLFIIFLNKITDMKNLKYSRSETIIFSNIFISCLNDPILNPTNLNSLKYYISYYSKRSIPFFPMFFHLKKFNFGFDYPEGTLLQIFLSQECNNLQKLKIFGVYIGKKDKKALGKCTTLNYLNISNTCRFDEIDFCELFDSRQNYIINELHLPNIELSNCDLIFFSKLKSLKKLYINSFKLKGSFNLILQSFRHVNNFEVGRILVSKEEISKLYEEFGMRIKSAVFNH</sequence>
<organism evidence="1 2">
    <name type="scientific">Hamiltosporidium tvaerminnensis</name>
    <dbReference type="NCBI Taxonomy" id="1176355"/>
    <lineage>
        <taxon>Eukaryota</taxon>
        <taxon>Fungi</taxon>
        <taxon>Fungi incertae sedis</taxon>
        <taxon>Microsporidia</taxon>
        <taxon>Dubosqiidae</taxon>
        <taxon>Hamiltosporidium</taxon>
    </lineage>
</organism>
<dbReference type="SUPFAM" id="SSF52047">
    <property type="entry name" value="RNI-like"/>
    <property type="match status" value="1"/>
</dbReference>
<dbReference type="EMBL" id="PITK01000142">
    <property type="protein sequence ID" value="TBU20049.1"/>
    <property type="molecule type" value="Genomic_DNA"/>
</dbReference>
<gene>
    <name evidence="1" type="ORF">CWI38_0142p0010</name>
</gene>
<reference evidence="1 2" key="1">
    <citation type="submission" date="2017-12" db="EMBL/GenBank/DDBJ databases">
        <authorList>
            <person name="Pombert J.-F."/>
            <person name="Haag K.L."/>
            <person name="Ebert D."/>
        </authorList>
    </citation>
    <scope>NUCLEOTIDE SEQUENCE [LARGE SCALE GENOMIC DNA]</scope>
    <source>
        <strain evidence="1">IL-G-3</strain>
    </source>
</reference>
<evidence type="ECO:0000313" key="2">
    <source>
        <dbReference type="Proteomes" id="UP000292282"/>
    </source>
</evidence>
<dbReference type="InterPro" id="IPR032675">
    <property type="entry name" value="LRR_dom_sf"/>
</dbReference>
<name>A0A4Q9M0C5_9MICR</name>
<dbReference type="AlphaFoldDB" id="A0A4Q9M0C5"/>
<comment type="caution">
    <text evidence="1">The sequence shown here is derived from an EMBL/GenBank/DDBJ whole genome shotgun (WGS) entry which is preliminary data.</text>
</comment>
<proteinExistence type="predicted"/>
<evidence type="ECO:0000313" key="1">
    <source>
        <dbReference type="EMBL" id="TBU20049.1"/>
    </source>
</evidence>
<keyword evidence="2" id="KW-1185">Reference proteome</keyword>
<dbReference type="Proteomes" id="UP000292282">
    <property type="component" value="Unassembled WGS sequence"/>
</dbReference>
<protein>
    <submittedName>
        <fullName evidence="1">Uncharacterized protein</fullName>
    </submittedName>
</protein>
<dbReference type="Gene3D" id="3.80.10.10">
    <property type="entry name" value="Ribonuclease Inhibitor"/>
    <property type="match status" value="1"/>
</dbReference>
<dbReference type="VEuPathDB" id="MicrosporidiaDB:CWI38_0142p0010"/>